<dbReference type="GO" id="GO:0008195">
    <property type="term" value="F:phosphatidate phosphatase activity"/>
    <property type="evidence" value="ECO:0007669"/>
    <property type="project" value="TreeGrafter"/>
</dbReference>
<evidence type="ECO:0000313" key="10">
    <source>
        <dbReference type="Proteomes" id="UP000008141"/>
    </source>
</evidence>
<dbReference type="InterPro" id="IPR036938">
    <property type="entry name" value="PAP2/HPO_sf"/>
</dbReference>
<organism evidence="10">
    <name type="scientific">Chlorella variabilis</name>
    <name type="common">Green alga</name>
    <dbReference type="NCBI Taxonomy" id="554065"/>
    <lineage>
        <taxon>Eukaryota</taxon>
        <taxon>Viridiplantae</taxon>
        <taxon>Chlorophyta</taxon>
        <taxon>core chlorophytes</taxon>
        <taxon>Trebouxiophyceae</taxon>
        <taxon>Chlorellales</taxon>
        <taxon>Chlorellaceae</taxon>
        <taxon>Chlorella clade</taxon>
        <taxon>Chlorella</taxon>
    </lineage>
</organism>
<dbReference type="eggNOG" id="KOG3030">
    <property type="taxonomic scope" value="Eukaryota"/>
</dbReference>
<evidence type="ECO:0000313" key="9">
    <source>
        <dbReference type="EMBL" id="EFN57390.1"/>
    </source>
</evidence>
<evidence type="ECO:0000256" key="2">
    <source>
        <dbReference type="ARBA" id="ARBA00008816"/>
    </source>
</evidence>
<keyword evidence="10" id="KW-1185">Reference proteome</keyword>
<dbReference type="Pfam" id="PF01569">
    <property type="entry name" value="PAP2"/>
    <property type="match status" value="1"/>
</dbReference>
<dbReference type="FunCoup" id="E1Z8S6">
    <property type="interactions" value="1484"/>
</dbReference>
<evidence type="ECO:0000259" key="8">
    <source>
        <dbReference type="SMART" id="SM00014"/>
    </source>
</evidence>
<keyword evidence="3 7" id="KW-0812">Transmembrane</keyword>
<comment type="similarity">
    <text evidence="2">Belongs to the PA-phosphatase related phosphoesterase family.</text>
</comment>
<evidence type="ECO:0000256" key="5">
    <source>
        <dbReference type="ARBA" id="ARBA00023136"/>
    </source>
</evidence>
<keyword evidence="5 7" id="KW-0472">Membrane</keyword>
<dbReference type="SUPFAM" id="SSF48317">
    <property type="entry name" value="Acid phosphatase/Vanadium-dependent haloperoxidase"/>
    <property type="match status" value="1"/>
</dbReference>
<evidence type="ECO:0000256" key="3">
    <source>
        <dbReference type="ARBA" id="ARBA00022692"/>
    </source>
</evidence>
<dbReference type="RefSeq" id="XP_005849492.1">
    <property type="nucleotide sequence ID" value="XM_005849430.1"/>
</dbReference>
<dbReference type="EMBL" id="GL433839">
    <property type="protein sequence ID" value="EFN57390.1"/>
    <property type="molecule type" value="Genomic_DNA"/>
</dbReference>
<feature type="transmembrane region" description="Helical" evidence="7">
    <location>
        <begin position="169"/>
        <end position="189"/>
    </location>
</feature>
<dbReference type="AlphaFoldDB" id="E1Z8S6"/>
<dbReference type="OMA" id="CTPLIVI"/>
<evidence type="ECO:0000256" key="7">
    <source>
        <dbReference type="SAM" id="Phobius"/>
    </source>
</evidence>
<gene>
    <name evidence="9" type="ORF">CHLNCDRAFT_20972</name>
</gene>
<dbReference type="Gene3D" id="1.20.144.10">
    <property type="entry name" value="Phosphatidic acid phosphatase type 2/haloperoxidase"/>
    <property type="match status" value="1"/>
</dbReference>
<evidence type="ECO:0000256" key="6">
    <source>
        <dbReference type="SAM" id="MobiDB-lite"/>
    </source>
</evidence>
<dbReference type="CDD" id="cd03390">
    <property type="entry name" value="PAP2_containing_1_like"/>
    <property type="match status" value="1"/>
</dbReference>
<dbReference type="InterPro" id="IPR000326">
    <property type="entry name" value="PAP2/HPO"/>
</dbReference>
<dbReference type="SMART" id="SM00014">
    <property type="entry name" value="acidPPc"/>
    <property type="match status" value="1"/>
</dbReference>
<keyword evidence="4 7" id="KW-1133">Transmembrane helix</keyword>
<dbReference type="PANTHER" id="PTHR10165:SF35">
    <property type="entry name" value="RE23632P"/>
    <property type="match status" value="1"/>
</dbReference>
<feature type="transmembrane region" description="Helical" evidence="7">
    <location>
        <begin position="146"/>
        <end position="163"/>
    </location>
</feature>
<dbReference type="GeneID" id="17357146"/>
<accession>E1Z8S6</accession>
<evidence type="ECO:0000256" key="4">
    <source>
        <dbReference type="ARBA" id="ARBA00022989"/>
    </source>
</evidence>
<dbReference type="STRING" id="554065.E1Z8S6"/>
<dbReference type="PANTHER" id="PTHR10165">
    <property type="entry name" value="LIPID PHOSPHATE PHOSPHATASE"/>
    <property type="match status" value="1"/>
</dbReference>
<name>E1Z8S6_CHLVA</name>
<dbReference type="InterPro" id="IPR043216">
    <property type="entry name" value="PAP-like"/>
</dbReference>
<dbReference type="GO" id="GO:0006644">
    <property type="term" value="P:phospholipid metabolic process"/>
    <property type="evidence" value="ECO:0007669"/>
    <property type="project" value="InterPro"/>
</dbReference>
<feature type="domain" description="Phosphatidic acid phosphatase type 2/haloperoxidase" evidence="8">
    <location>
        <begin position="49"/>
        <end position="191"/>
    </location>
</feature>
<dbReference type="Proteomes" id="UP000008141">
    <property type="component" value="Unassembled WGS sequence"/>
</dbReference>
<dbReference type="GO" id="GO:0016020">
    <property type="term" value="C:membrane"/>
    <property type="evidence" value="ECO:0007669"/>
    <property type="project" value="UniProtKB-SubCell"/>
</dbReference>
<feature type="region of interest" description="Disordered" evidence="6">
    <location>
        <begin position="227"/>
        <end position="246"/>
    </location>
</feature>
<evidence type="ECO:0000256" key="1">
    <source>
        <dbReference type="ARBA" id="ARBA00004141"/>
    </source>
</evidence>
<feature type="compositionally biased region" description="Basic and acidic residues" evidence="6">
    <location>
        <begin position="237"/>
        <end position="246"/>
    </location>
</feature>
<dbReference type="InParanoid" id="E1Z8S6"/>
<sequence>ETWKYSYPLKTGMQVPAWAVPCVALFSPLLCIMGFRLAGRISRVEAHHASLMAVSCVATTGLLTNWIKINVGRPRPHFVHRCWPNGTKPVYTPDGLPKCADNAINVAEGLKSFPSGHTSWSTSGLGYLTLWLLGKLNCFDGQAQPTRLVVAFVPLLGAVWIGMSRVQDYWHHVEDVAAGFCLGLLLAYLHIRQIYAGSMGQHAGMLTAAVRGAGGKGGLTVSPSRFSLLGNGETAEEQPHSGEERV</sequence>
<dbReference type="KEGG" id="cvr:CHLNCDRAFT_20972"/>
<reference evidence="9 10" key="1">
    <citation type="journal article" date="2010" name="Plant Cell">
        <title>The Chlorella variabilis NC64A genome reveals adaptation to photosymbiosis, coevolution with viruses, and cryptic sex.</title>
        <authorList>
            <person name="Blanc G."/>
            <person name="Duncan G."/>
            <person name="Agarkova I."/>
            <person name="Borodovsky M."/>
            <person name="Gurnon J."/>
            <person name="Kuo A."/>
            <person name="Lindquist E."/>
            <person name="Lucas S."/>
            <person name="Pangilinan J."/>
            <person name="Polle J."/>
            <person name="Salamov A."/>
            <person name="Terry A."/>
            <person name="Yamada T."/>
            <person name="Dunigan D.D."/>
            <person name="Grigoriev I.V."/>
            <person name="Claverie J.M."/>
            <person name="Van Etten J.L."/>
        </authorList>
    </citation>
    <scope>NUCLEOTIDE SEQUENCE [LARGE SCALE GENOMIC DNA]</scope>
    <source>
        <strain evidence="9 10">NC64A</strain>
    </source>
</reference>
<protein>
    <recommendedName>
        <fullName evidence="8">Phosphatidic acid phosphatase type 2/haloperoxidase domain-containing protein</fullName>
    </recommendedName>
</protein>
<comment type="subcellular location">
    <subcellularLocation>
        <location evidence="1">Membrane</location>
        <topology evidence="1">Multi-pass membrane protein</topology>
    </subcellularLocation>
</comment>
<feature type="non-terminal residue" evidence="9">
    <location>
        <position position="1"/>
    </location>
</feature>
<dbReference type="OrthoDB" id="10030083at2759"/>
<proteinExistence type="inferred from homology"/>
<feature type="transmembrane region" description="Helical" evidence="7">
    <location>
        <begin position="15"/>
        <end position="37"/>
    </location>
</feature>
<dbReference type="GO" id="GO:0046839">
    <property type="term" value="P:phospholipid dephosphorylation"/>
    <property type="evidence" value="ECO:0007669"/>
    <property type="project" value="TreeGrafter"/>
</dbReference>